<reference evidence="2" key="1">
    <citation type="journal article" date="2019" name="Int. J. Syst. Evol. Microbiol.">
        <title>The Global Catalogue of Microorganisms (GCM) 10K type strain sequencing project: providing services to taxonomists for standard genome sequencing and annotation.</title>
        <authorList>
            <consortium name="The Broad Institute Genomics Platform"/>
            <consortium name="The Broad Institute Genome Sequencing Center for Infectious Disease"/>
            <person name="Wu L."/>
            <person name="Ma J."/>
        </authorList>
    </citation>
    <scope>NUCLEOTIDE SEQUENCE [LARGE SCALE GENOMIC DNA]</scope>
    <source>
        <strain evidence="2">NBRC 112299</strain>
    </source>
</reference>
<evidence type="ECO:0000313" key="1">
    <source>
        <dbReference type="EMBL" id="GMA33826.1"/>
    </source>
</evidence>
<evidence type="ECO:0000313" key="2">
    <source>
        <dbReference type="Proteomes" id="UP001157125"/>
    </source>
</evidence>
<gene>
    <name evidence="1" type="ORF">GCM10025876_00300</name>
</gene>
<accession>A0ABQ6I9A4</accession>
<keyword evidence="2" id="KW-1185">Reference proteome</keyword>
<sequence>MALRPACLIEADAVAVENRSSTKRTTASQRSATAVAIARASSADAPCAPDSLARQAHVDGRCLTFGDDTDQGVDRIGRRGVALAALHGGDGERHEAVGVGCRDADADRAHIDAEAYSSIHAGA</sequence>
<protein>
    <submittedName>
        <fullName evidence="1">Uncharacterized protein</fullName>
    </submittedName>
</protein>
<name>A0ABQ6I9A4_9MICO</name>
<proteinExistence type="predicted"/>
<comment type="caution">
    <text evidence="1">The sequence shown here is derived from an EMBL/GenBank/DDBJ whole genome shotgun (WGS) entry which is preliminary data.</text>
</comment>
<organism evidence="1 2">
    <name type="scientific">Demequina litorisediminis</name>
    <dbReference type="NCBI Taxonomy" id="1849022"/>
    <lineage>
        <taxon>Bacteria</taxon>
        <taxon>Bacillati</taxon>
        <taxon>Actinomycetota</taxon>
        <taxon>Actinomycetes</taxon>
        <taxon>Micrococcales</taxon>
        <taxon>Demequinaceae</taxon>
        <taxon>Demequina</taxon>
    </lineage>
</organism>
<dbReference type="Proteomes" id="UP001157125">
    <property type="component" value="Unassembled WGS sequence"/>
</dbReference>
<dbReference type="EMBL" id="BSUN01000001">
    <property type="protein sequence ID" value="GMA33826.1"/>
    <property type="molecule type" value="Genomic_DNA"/>
</dbReference>